<evidence type="ECO:0000256" key="8">
    <source>
        <dbReference type="ARBA" id="ARBA00047899"/>
    </source>
</evidence>
<sequence>MERYRRIRLVGKGSYGEVHLVQCLGERSKKQFVIKHLSLASASARERKAAEQEANLLSSLRHPNIVTYRESWEEGGCLHIVMGFCEGGDLYHRLRQQNGQLLPEPQIVQWFVQIAMALKYLHDNSILHRDLKTQNIFLTRGDVIKVGDLGIARVLDEPAAMANTLIGTPYYMSPELFQNQPYNYKSDVWALGCCAVEMATLRHAFNARDMNALVLKVVKGKIPTLPPQYSRELGELIVSMLSRSPDERPGLQHILKRQFIRKHISDFLHKMETEHKRGRGGAARKPREQAEKAPSQSQPSAKVSMETGDSCVPIATISNVELQLGTLGKGPWGDKEDKGGPPLDKQQGRRMESSPSSDSAIHPISDPNSKINPNRNSKPNPNPETRSNPVAKRNPTPTPKVANPLLPTATATPNPTRDPDLDPKPRPTPNTGQQPHSTRTEASGRCTSDPVTPPAATPPAATPPAATPPAATPPAATPPAAPSQGVPAPSHRSVARERRRQRKLQEEQQHVPLVAQHRPLVSLGSAPPGPPAPAAHPTTQPRVPATVVSESQRESGLGSDEDDDDEASASRGSVAGSKDSCGRPSSAGSCDVQDLMEAMTLTLKMEPRGAPPTTNGHTPLAASQNAMRGFHRKFHDTLVLKGKAPDPSTLLLTLSPESGARSGRVQQQLLCLRKELLPVLHWETLEAAYAILDSEHQQQEKLIELLGEARFREFGEKIWRLKFFEEMMDIGP</sequence>
<dbReference type="PANTHER" id="PTHR44899:SF7">
    <property type="entry name" value="NIMA-RELATED KINASE"/>
    <property type="match status" value="1"/>
</dbReference>
<keyword evidence="4" id="KW-0808">Transferase</keyword>
<proteinExistence type="inferred from homology"/>
<dbReference type="SMART" id="SM00220">
    <property type="entry name" value="S_TKc"/>
    <property type="match status" value="1"/>
</dbReference>
<evidence type="ECO:0000313" key="14">
    <source>
        <dbReference type="RefSeq" id="XP_032827456.1"/>
    </source>
</evidence>
<dbReference type="InterPro" id="IPR017441">
    <property type="entry name" value="Protein_kinase_ATP_BS"/>
</dbReference>
<dbReference type="RefSeq" id="XP_032827456.1">
    <property type="nucleotide sequence ID" value="XM_032971565.1"/>
</dbReference>
<accession>A0AAJ7U085</accession>
<dbReference type="Pfam" id="PF00069">
    <property type="entry name" value="Pkinase"/>
    <property type="match status" value="1"/>
</dbReference>
<dbReference type="Gene3D" id="3.30.200.20">
    <property type="entry name" value="Phosphorylase Kinase, domain 1"/>
    <property type="match status" value="1"/>
</dbReference>
<dbReference type="PROSITE" id="PS00108">
    <property type="entry name" value="PROTEIN_KINASE_ST"/>
    <property type="match status" value="1"/>
</dbReference>
<dbReference type="InterPro" id="IPR051131">
    <property type="entry name" value="NEK_Ser/Thr_kinase_NIMA"/>
</dbReference>
<evidence type="ECO:0000256" key="10">
    <source>
        <dbReference type="PROSITE-ProRule" id="PRU10141"/>
    </source>
</evidence>
<comment type="catalytic activity">
    <reaction evidence="8">
        <text>L-threonyl-[protein] + ATP = O-phospho-L-threonyl-[protein] + ADP + H(+)</text>
        <dbReference type="Rhea" id="RHEA:46608"/>
        <dbReference type="Rhea" id="RHEA-COMP:11060"/>
        <dbReference type="Rhea" id="RHEA-COMP:11605"/>
        <dbReference type="ChEBI" id="CHEBI:15378"/>
        <dbReference type="ChEBI" id="CHEBI:30013"/>
        <dbReference type="ChEBI" id="CHEBI:30616"/>
        <dbReference type="ChEBI" id="CHEBI:61977"/>
        <dbReference type="ChEBI" id="CHEBI:456216"/>
        <dbReference type="EC" id="2.7.11.1"/>
    </reaction>
</comment>
<evidence type="ECO:0000259" key="12">
    <source>
        <dbReference type="PROSITE" id="PS50011"/>
    </source>
</evidence>
<comment type="catalytic activity">
    <reaction evidence="9">
        <text>L-seryl-[protein] + ATP = O-phospho-L-seryl-[protein] + ADP + H(+)</text>
        <dbReference type="Rhea" id="RHEA:17989"/>
        <dbReference type="Rhea" id="RHEA-COMP:9863"/>
        <dbReference type="Rhea" id="RHEA-COMP:11604"/>
        <dbReference type="ChEBI" id="CHEBI:15378"/>
        <dbReference type="ChEBI" id="CHEBI:29999"/>
        <dbReference type="ChEBI" id="CHEBI:30616"/>
        <dbReference type="ChEBI" id="CHEBI:83421"/>
        <dbReference type="ChEBI" id="CHEBI:456216"/>
        <dbReference type="EC" id="2.7.11.1"/>
    </reaction>
</comment>
<evidence type="ECO:0000256" key="11">
    <source>
        <dbReference type="SAM" id="MobiDB-lite"/>
    </source>
</evidence>
<name>A0AAJ7U085_PETMA</name>
<feature type="region of interest" description="Disordered" evidence="11">
    <location>
        <begin position="272"/>
        <end position="306"/>
    </location>
</feature>
<feature type="binding site" evidence="10">
    <location>
        <position position="35"/>
    </location>
    <ligand>
        <name>ATP</name>
        <dbReference type="ChEBI" id="CHEBI:30616"/>
    </ligand>
</feature>
<evidence type="ECO:0000313" key="13">
    <source>
        <dbReference type="Proteomes" id="UP001318040"/>
    </source>
</evidence>
<keyword evidence="3" id="KW-0723">Serine/threonine-protein kinase</keyword>
<evidence type="ECO:0000256" key="4">
    <source>
        <dbReference type="ARBA" id="ARBA00022679"/>
    </source>
</evidence>
<dbReference type="GO" id="GO:0004674">
    <property type="term" value="F:protein serine/threonine kinase activity"/>
    <property type="evidence" value="ECO:0007669"/>
    <property type="project" value="UniProtKB-KW"/>
</dbReference>
<dbReference type="KEGG" id="pmrn:116952319"/>
<feature type="region of interest" description="Disordered" evidence="11">
    <location>
        <begin position="327"/>
        <end position="590"/>
    </location>
</feature>
<feature type="compositionally biased region" description="Polar residues" evidence="11">
    <location>
        <begin position="429"/>
        <end position="450"/>
    </location>
</feature>
<dbReference type="FunFam" id="1.10.510.10:FF:000219">
    <property type="entry name" value="Putative serine/threonine-protein kinase Nek4"/>
    <property type="match status" value="1"/>
</dbReference>
<organism evidence="13 14">
    <name type="scientific">Petromyzon marinus</name>
    <name type="common">Sea lamprey</name>
    <dbReference type="NCBI Taxonomy" id="7757"/>
    <lineage>
        <taxon>Eukaryota</taxon>
        <taxon>Metazoa</taxon>
        <taxon>Chordata</taxon>
        <taxon>Craniata</taxon>
        <taxon>Vertebrata</taxon>
        <taxon>Cyclostomata</taxon>
        <taxon>Hyperoartia</taxon>
        <taxon>Petromyzontiformes</taxon>
        <taxon>Petromyzontidae</taxon>
        <taxon>Petromyzon</taxon>
    </lineage>
</organism>
<dbReference type="GO" id="GO:0005524">
    <property type="term" value="F:ATP binding"/>
    <property type="evidence" value="ECO:0007669"/>
    <property type="project" value="UniProtKB-UniRule"/>
</dbReference>
<protein>
    <recommendedName>
        <fullName evidence="2">non-specific serine/threonine protein kinase</fullName>
        <ecNumber evidence="2">2.7.11.1</ecNumber>
    </recommendedName>
</protein>
<evidence type="ECO:0000256" key="2">
    <source>
        <dbReference type="ARBA" id="ARBA00012513"/>
    </source>
</evidence>
<keyword evidence="7 10" id="KW-0067">ATP-binding</keyword>
<feature type="domain" description="Protein kinase" evidence="12">
    <location>
        <begin position="4"/>
        <end position="260"/>
    </location>
</feature>
<dbReference type="Proteomes" id="UP001318040">
    <property type="component" value="Chromosome 46"/>
</dbReference>
<dbReference type="EC" id="2.7.11.1" evidence="2"/>
<dbReference type="PROSITE" id="PS50011">
    <property type="entry name" value="PROTEIN_KINASE_DOM"/>
    <property type="match status" value="1"/>
</dbReference>
<dbReference type="PROSITE" id="PS00107">
    <property type="entry name" value="PROTEIN_KINASE_ATP"/>
    <property type="match status" value="1"/>
</dbReference>
<reference evidence="14" key="1">
    <citation type="submission" date="2025-08" db="UniProtKB">
        <authorList>
            <consortium name="RefSeq"/>
        </authorList>
    </citation>
    <scope>IDENTIFICATION</scope>
    <source>
        <tissue evidence="14">Sperm</tissue>
    </source>
</reference>
<dbReference type="Gene3D" id="1.10.510.10">
    <property type="entry name" value="Transferase(Phosphotransferase) domain 1"/>
    <property type="match status" value="1"/>
</dbReference>
<comment type="similarity">
    <text evidence="1">Belongs to the protein kinase superfamily. NEK Ser/Thr protein kinase family. NIMA subfamily.</text>
</comment>
<evidence type="ECO:0000256" key="5">
    <source>
        <dbReference type="ARBA" id="ARBA00022741"/>
    </source>
</evidence>
<keyword evidence="5 10" id="KW-0547">Nucleotide-binding</keyword>
<keyword evidence="13" id="KW-1185">Reference proteome</keyword>
<dbReference type="InterPro" id="IPR008271">
    <property type="entry name" value="Ser/Thr_kinase_AS"/>
</dbReference>
<keyword evidence="6" id="KW-0418">Kinase</keyword>
<evidence type="ECO:0000256" key="9">
    <source>
        <dbReference type="ARBA" id="ARBA00048679"/>
    </source>
</evidence>
<dbReference type="CDD" id="cd08215">
    <property type="entry name" value="STKc_Nek"/>
    <property type="match status" value="1"/>
</dbReference>
<feature type="compositionally biased region" description="Low complexity" evidence="11">
    <location>
        <begin position="367"/>
        <end position="379"/>
    </location>
</feature>
<evidence type="ECO:0000256" key="7">
    <source>
        <dbReference type="ARBA" id="ARBA00022840"/>
    </source>
</evidence>
<dbReference type="AlphaFoldDB" id="A0AAJ7U085"/>
<feature type="compositionally biased region" description="Pro residues" evidence="11">
    <location>
        <begin position="451"/>
        <end position="481"/>
    </location>
</feature>
<feature type="compositionally biased region" description="Low complexity" evidence="11">
    <location>
        <begin position="402"/>
        <end position="415"/>
    </location>
</feature>
<evidence type="ECO:0000256" key="3">
    <source>
        <dbReference type="ARBA" id="ARBA00022527"/>
    </source>
</evidence>
<evidence type="ECO:0000256" key="6">
    <source>
        <dbReference type="ARBA" id="ARBA00022777"/>
    </source>
</evidence>
<gene>
    <name evidence="14" type="primary">LOC116952319</name>
</gene>
<evidence type="ECO:0000256" key="1">
    <source>
        <dbReference type="ARBA" id="ARBA00010886"/>
    </source>
</evidence>
<dbReference type="PANTHER" id="PTHR44899">
    <property type="entry name" value="CAMK FAMILY PROTEIN KINASE"/>
    <property type="match status" value="1"/>
</dbReference>
<dbReference type="InterPro" id="IPR011009">
    <property type="entry name" value="Kinase-like_dom_sf"/>
</dbReference>
<dbReference type="SUPFAM" id="SSF56112">
    <property type="entry name" value="Protein kinase-like (PK-like)"/>
    <property type="match status" value="1"/>
</dbReference>
<dbReference type="FunFam" id="3.30.200.20:FF:000097">
    <property type="entry name" value="Probable serine/threonine-protein kinase nek1"/>
    <property type="match status" value="1"/>
</dbReference>
<dbReference type="InterPro" id="IPR000719">
    <property type="entry name" value="Prot_kinase_dom"/>
</dbReference>